<sequence length="105" mass="11345">MTITGVGGRRNDEVRPARAVLALHHEQRGSHRTMRQCRGGGVLAGAAAAQEVFAARQAQIHAVSAVLTDDAPRNPLGGTGYDDGPVWAFVRGRQRTDTCTPTWRR</sequence>
<dbReference type="Proteomes" id="UP000181942">
    <property type="component" value="Unassembled WGS sequence"/>
</dbReference>
<evidence type="ECO:0000313" key="2">
    <source>
        <dbReference type="Proteomes" id="UP000181942"/>
    </source>
</evidence>
<accession>A0A1I2UDL9</accession>
<reference evidence="1 2" key="1">
    <citation type="submission" date="2016-10" db="EMBL/GenBank/DDBJ databases">
        <authorList>
            <person name="de Groot N.N."/>
        </authorList>
    </citation>
    <scope>NUCLEOTIDE SEQUENCE [LARGE SCALE GENOMIC DNA]</scope>
    <source>
        <strain evidence="1 2">OK461</strain>
    </source>
</reference>
<name>A0A1I2UDL9_9ACTN</name>
<evidence type="ECO:0000313" key="1">
    <source>
        <dbReference type="EMBL" id="SFG72936.1"/>
    </source>
</evidence>
<gene>
    <name evidence="1" type="ORF">SAMN02787118_12718</name>
</gene>
<dbReference type="EMBL" id="FONR01000027">
    <property type="protein sequence ID" value="SFG72936.1"/>
    <property type="molecule type" value="Genomic_DNA"/>
</dbReference>
<dbReference type="AlphaFoldDB" id="A0A1I2UDL9"/>
<protein>
    <submittedName>
        <fullName evidence="1">Uncharacterized protein</fullName>
    </submittedName>
</protein>
<organism evidence="1 2">
    <name type="scientific">Streptomyces mirabilis</name>
    <dbReference type="NCBI Taxonomy" id="68239"/>
    <lineage>
        <taxon>Bacteria</taxon>
        <taxon>Bacillati</taxon>
        <taxon>Actinomycetota</taxon>
        <taxon>Actinomycetes</taxon>
        <taxon>Kitasatosporales</taxon>
        <taxon>Streptomycetaceae</taxon>
        <taxon>Streptomyces</taxon>
    </lineage>
</organism>
<proteinExistence type="predicted"/>